<name>A0A7S2E8L8_9STRA</name>
<evidence type="ECO:0000256" key="1">
    <source>
        <dbReference type="SAM" id="SignalP"/>
    </source>
</evidence>
<evidence type="ECO:0000313" key="3">
    <source>
        <dbReference type="EMBL" id="CAD9321171.1"/>
    </source>
</evidence>
<feature type="domain" description="Calcium/calmodulin-dependent protein kinase II association-domain" evidence="2">
    <location>
        <begin position="54"/>
        <end position="178"/>
    </location>
</feature>
<proteinExistence type="predicted"/>
<evidence type="ECO:0000259" key="2">
    <source>
        <dbReference type="Pfam" id="PF08332"/>
    </source>
</evidence>
<organism evidence="3">
    <name type="scientific">Ditylum brightwellii</name>
    <dbReference type="NCBI Taxonomy" id="49249"/>
    <lineage>
        <taxon>Eukaryota</taxon>
        <taxon>Sar</taxon>
        <taxon>Stramenopiles</taxon>
        <taxon>Ochrophyta</taxon>
        <taxon>Bacillariophyta</taxon>
        <taxon>Mediophyceae</taxon>
        <taxon>Lithodesmiophycidae</taxon>
        <taxon>Lithodesmiales</taxon>
        <taxon>Lithodesmiaceae</taxon>
        <taxon>Ditylum</taxon>
    </lineage>
</organism>
<dbReference type="InterPro" id="IPR013543">
    <property type="entry name" value="Ca/CaM-dep_prot_kinase-assoc"/>
</dbReference>
<dbReference type="Gene3D" id="3.10.450.50">
    <property type="match status" value="1"/>
</dbReference>
<accession>A0A7S2E8L8</accession>
<reference evidence="3" key="1">
    <citation type="submission" date="2021-01" db="EMBL/GenBank/DDBJ databases">
        <authorList>
            <person name="Corre E."/>
            <person name="Pelletier E."/>
            <person name="Niang G."/>
            <person name="Scheremetjew M."/>
            <person name="Finn R."/>
            <person name="Kale V."/>
            <person name="Holt S."/>
            <person name="Cochrane G."/>
            <person name="Meng A."/>
            <person name="Brown T."/>
            <person name="Cohen L."/>
        </authorList>
    </citation>
    <scope>NUCLEOTIDE SEQUENCE</scope>
    <source>
        <strain evidence="3">Pop2</strain>
    </source>
</reference>
<feature type="chain" id="PRO_5031471378" description="Calcium/calmodulin-dependent protein kinase II association-domain domain-containing protein" evidence="1">
    <location>
        <begin position="27"/>
        <end position="178"/>
    </location>
</feature>
<dbReference type="GO" id="GO:0005516">
    <property type="term" value="F:calmodulin binding"/>
    <property type="evidence" value="ECO:0007669"/>
    <property type="project" value="InterPro"/>
</dbReference>
<dbReference type="SUPFAM" id="SSF54427">
    <property type="entry name" value="NTF2-like"/>
    <property type="match status" value="1"/>
</dbReference>
<dbReference type="Pfam" id="PF08332">
    <property type="entry name" value="CaMKII_AD"/>
    <property type="match status" value="1"/>
</dbReference>
<protein>
    <recommendedName>
        <fullName evidence="2">Calcium/calmodulin-dependent protein kinase II association-domain domain-containing protein</fullName>
    </recommendedName>
</protein>
<dbReference type="EMBL" id="HBGN01009913">
    <property type="protein sequence ID" value="CAD9321171.1"/>
    <property type="molecule type" value="Transcribed_RNA"/>
</dbReference>
<feature type="signal peptide" evidence="1">
    <location>
        <begin position="1"/>
        <end position="26"/>
    </location>
</feature>
<dbReference type="GO" id="GO:0004683">
    <property type="term" value="F:calcium/calmodulin-dependent protein kinase activity"/>
    <property type="evidence" value="ECO:0007669"/>
    <property type="project" value="InterPro"/>
</dbReference>
<keyword evidence="1" id="KW-0732">Signal</keyword>
<dbReference type="AlphaFoldDB" id="A0A7S2E8L8"/>
<gene>
    <name evidence="3" type="ORF">DBRI1063_LOCUS6353</name>
</gene>
<sequence>MTSCAVARVLIALITILSFSTASIRAFTPEVQHKSSRKDNFLRSDKMLKMFTDKQVIEANQSLLDSISSNSYEIYDKLVADDLTAFEAQSRGVLVEGKRFHKYYFDFVKTLPEPKFKTNITMSNPHIRWVGKVCAIISYTRVNQRLDADSRPVTTTASETRIWEVRDGKLVHVHFHRS</sequence>
<dbReference type="InterPro" id="IPR032710">
    <property type="entry name" value="NTF2-like_dom_sf"/>
</dbReference>